<evidence type="ECO:0000256" key="3">
    <source>
        <dbReference type="ARBA" id="ARBA00022679"/>
    </source>
</evidence>
<evidence type="ECO:0000256" key="7">
    <source>
        <dbReference type="SAM" id="Phobius"/>
    </source>
</evidence>
<keyword evidence="2" id="KW-1003">Cell membrane</keyword>
<organism evidence="9">
    <name type="scientific">hydrothermal vent metagenome</name>
    <dbReference type="NCBI Taxonomy" id="652676"/>
    <lineage>
        <taxon>unclassified sequences</taxon>
        <taxon>metagenomes</taxon>
        <taxon>ecological metagenomes</taxon>
    </lineage>
</organism>
<feature type="transmembrane region" description="Helical" evidence="7">
    <location>
        <begin position="43"/>
        <end position="66"/>
    </location>
</feature>
<keyword evidence="6 7" id="KW-0472">Membrane</keyword>
<dbReference type="EC" id="2.7.8.6" evidence="9"/>
<proteinExistence type="predicted"/>
<keyword evidence="3 9" id="KW-0808">Transferase</keyword>
<feature type="domain" description="Bacterial sugar transferase" evidence="8">
    <location>
        <begin position="38"/>
        <end position="226"/>
    </location>
</feature>
<sequence>MVPVATKTALKKANIKTATVARLPLAQRNAQQENRRLKTLLDYAIVIPTLLLIWPLFLILAIAVKLDSAGPVIHRRRVLGRDGRIFNAFKFRTMYVNGDEILAQHPKLKAELDKNYKLKCDPRVTRVGTFLRKFSLDELPQLFNVLAQDMSVIGPRIIAPDEISKYGQSGQTLLTVMPGLTGLWQVSGRSNTTYDDRVKLDMNYIDTWSVFKDIQILLKTIPAVMKGDGAY</sequence>
<evidence type="ECO:0000256" key="5">
    <source>
        <dbReference type="ARBA" id="ARBA00022989"/>
    </source>
</evidence>
<protein>
    <submittedName>
        <fullName evidence="9">Undecaprenyl-phosphate galactosephosphotransferase</fullName>
        <ecNumber evidence="9">2.7.8.6</ecNumber>
    </submittedName>
</protein>
<dbReference type="PANTHER" id="PTHR30576:SF4">
    <property type="entry name" value="UNDECAPRENYL-PHOSPHATE GALACTOSE PHOSPHOTRANSFERASE"/>
    <property type="match status" value="1"/>
</dbReference>
<dbReference type="Pfam" id="PF02397">
    <property type="entry name" value="Bac_transf"/>
    <property type="match status" value="1"/>
</dbReference>
<evidence type="ECO:0000259" key="8">
    <source>
        <dbReference type="Pfam" id="PF02397"/>
    </source>
</evidence>
<accession>A0A3B0VTY0</accession>
<dbReference type="AlphaFoldDB" id="A0A3B0VTY0"/>
<evidence type="ECO:0000313" key="9">
    <source>
        <dbReference type="EMBL" id="VAW40319.1"/>
    </source>
</evidence>
<dbReference type="GO" id="GO:0005886">
    <property type="term" value="C:plasma membrane"/>
    <property type="evidence" value="ECO:0007669"/>
    <property type="project" value="UniProtKB-SubCell"/>
</dbReference>
<dbReference type="GO" id="GO:0047360">
    <property type="term" value="F:undecaprenyl-phosphate galactose phosphotransferase activity"/>
    <property type="evidence" value="ECO:0007669"/>
    <property type="project" value="UniProtKB-EC"/>
</dbReference>
<evidence type="ECO:0000256" key="6">
    <source>
        <dbReference type="ARBA" id="ARBA00023136"/>
    </source>
</evidence>
<gene>
    <name evidence="9" type="ORF">MNBD_CHLOROFLEXI01-3730</name>
</gene>
<dbReference type="InterPro" id="IPR003362">
    <property type="entry name" value="Bact_transf"/>
</dbReference>
<evidence type="ECO:0000256" key="1">
    <source>
        <dbReference type="ARBA" id="ARBA00004236"/>
    </source>
</evidence>
<name>A0A3B0VTY0_9ZZZZ</name>
<keyword evidence="5 7" id="KW-1133">Transmembrane helix</keyword>
<dbReference type="PANTHER" id="PTHR30576">
    <property type="entry name" value="COLANIC BIOSYNTHESIS UDP-GLUCOSE LIPID CARRIER TRANSFERASE"/>
    <property type="match status" value="1"/>
</dbReference>
<dbReference type="EMBL" id="UOEU01000789">
    <property type="protein sequence ID" value="VAW40319.1"/>
    <property type="molecule type" value="Genomic_DNA"/>
</dbReference>
<evidence type="ECO:0000256" key="4">
    <source>
        <dbReference type="ARBA" id="ARBA00022692"/>
    </source>
</evidence>
<keyword evidence="4 7" id="KW-0812">Transmembrane</keyword>
<reference evidence="9" key="1">
    <citation type="submission" date="2018-06" db="EMBL/GenBank/DDBJ databases">
        <authorList>
            <person name="Zhirakovskaya E."/>
        </authorList>
    </citation>
    <scope>NUCLEOTIDE SEQUENCE</scope>
</reference>
<evidence type="ECO:0000256" key="2">
    <source>
        <dbReference type="ARBA" id="ARBA00022475"/>
    </source>
</evidence>
<comment type="subcellular location">
    <subcellularLocation>
        <location evidence="1">Cell membrane</location>
    </subcellularLocation>
</comment>